<dbReference type="Pfam" id="PF13599">
    <property type="entry name" value="Pentapeptide_4"/>
    <property type="match status" value="1"/>
</dbReference>
<sequence length="154" mass="16967">MSKSRYRTSGPDRKEDLAAISGRAEITNARVHKFFVAVAFDRQNLASVTGNELFFRRCSFIESDLRLATLDGCSFIRCDFEGVNLRGASLRHAGFAGCSFRDADLRDADLTGVRITFAGSRNDPNRKASSLLGAMLDRAVLTDAEIEAEAWPMP</sequence>
<dbReference type="Gene3D" id="2.160.20.80">
    <property type="entry name" value="E3 ubiquitin-protein ligase SopA"/>
    <property type="match status" value="1"/>
</dbReference>
<keyword evidence="2" id="KW-1185">Reference proteome</keyword>
<dbReference type="SUPFAM" id="SSF141571">
    <property type="entry name" value="Pentapeptide repeat-like"/>
    <property type="match status" value="1"/>
</dbReference>
<proteinExistence type="predicted"/>
<comment type="caution">
    <text evidence="1">The sequence shown here is derived from an EMBL/GenBank/DDBJ whole genome shotgun (WGS) entry which is preliminary data.</text>
</comment>
<evidence type="ECO:0000313" key="1">
    <source>
        <dbReference type="EMBL" id="GIH68151.1"/>
    </source>
</evidence>
<evidence type="ECO:0008006" key="3">
    <source>
        <dbReference type="Google" id="ProtNLM"/>
    </source>
</evidence>
<protein>
    <recommendedName>
        <fullName evidence="3">Pentapeptide repeat protein</fullName>
    </recommendedName>
</protein>
<evidence type="ECO:0000313" key="2">
    <source>
        <dbReference type="Proteomes" id="UP000610966"/>
    </source>
</evidence>
<reference evidence="1" key="1">
    <citation type="submission" date="2021-01" db="EMBL/GenBank/DDBJ databases">
        <title>Whole genome shotgun sequence of Sphaerimonospora thailandensis NBRC 107569.</title>
        <authorList>
            <person name="Komaki H."/>
            <person name="Tamura T."/>
        </authorList>
    </citation>
    <scope>NUCLEOTIDE SEQUENCE</scope>
    <source>
        <strain evidence="1">NBRC 107569</strain>
    </source>
</reference>
<gene>
    <name evidence="1" type="ORF">Mth01_04040</name>
</gene>
<dbReference type="InterPro" id="IPR001646">
    <property type="entry name" value="5peptide_repeat"/>
</dbReference>
<name>A0A8J3R5D9_9ACTN</name>
<accession>A0A8J3R5D9</accession>
<dbReference type="EMBL" id="BOOG01000007">
    <property type="protein sequence ID" value="GIH68151.1"/>
    <property type="molecule type" value="Genomic_DNA"/>
</dbReference>
<dbReference type="PANTHER" id="PTHR14136">
    <property type="entry name" value="BTB_POZ DOMAIN-CONTAINING PROTEIN KCTD9"/>
    <property type="match status" value="1"/>
</dbReference>
<dbReference type="AlphaFoldDB" id="A0A8J3R5D9"/>
<organism evidence="1 2">
    <name type="scientific">Sphaerimonospora thailandensis</name>
    <dbReference type="NCBI Taxonomy" id="795644"/>
    <lineage>
        <taxon>Bacteria</taxon>
        <taxon>Bacillati</taxon>
        <taxon>Actinomycetota</taxon>
        <taxon>Actinomycetes</taxon>
        <taxon>Streptosporangiales</taxon>
        <taxon>Streptosporangiaceae</taxon>
        <taxon>Sphaerimonospora</taxon>
    </lineage>
</organism>
<dbReference type="RefSeq" id="WP_204010284.1">
    <property type="nucleotide sequence ID" value="NZ_BOOG01000007.1"/>
</dbReference>
<dbReference type="PANTHER" id="PTHR14136:SF17">
    <property type="entry name" value="BTB_POZ DOMAIN-CONTAINING PROTEIN KCTD9"/>
    <property type="match status" value="1"/>
</dbReference>
<dbReference type="Proteomes" id="UP000610966">
    <property type="component" value="Unassembled WGS sequence"/>
</dbReference>
<dbReference type="InterPro" id="IPR051082">
    <property type="entry name" value="Pentapeptide-BTB/POZ_domain"/>
</dbReference>